<reference evidence="2" key="1">
    <citation type="journal article" date="2019" name="MBio">
        <title>Comparative genomics for the elucidation of multidrug resistance (MDR) in Candida lusitaniae.</title>
        <authorList>
            <person name="Kannan A."/>
            <person name="Asner S.A."/>
            <person name="Trachsel E."/>
            <person name="Kelly S."/>
            <person name="Parker J."/>
            <person name="Sanglard D."/>
        </authorList>
    </citation>
    <scope>NUCLEOTIDE SEQUENCE [LARGE SCALE GENOMIC DNA]</scope>
    <source>
        <strain evidence="2">P1</strain>
    </source>
</reference>
<name>A0ACD0WKQ0_CLALS</name>
<evidence type="ECO:0000313" key="1">
    <source>
        <dbReference type="EMBL" id="QFZ28139.1"/>
    </source>
</evidence>
<dbReference type="EMBL" id="CP038487">
    <property type="protein sequence ID" value="QFZ28139.1"/>
    <property type="molecule type" value="Genomic_DNA"/>
</dbReference>
<organism evidence="1 2">
    <name type="scientific">Clavispora lusitaniae</name>
    <name type="common">Candida lusitaniae</name>
    <dbReference type="NCBI Taxonomy" id="36911"/>
    <lineage>
        <taxon>Eukaryota</taxon>
        <taxon>Fungi</taxon>
        <taxon>Dikarya</taxon>
        <taxon>Ascomycota</taxon>
        <taxon>Saccharomycotina</taxon>
        <taxon>Pichiomycetes</taxon>
        <taxon>Metschnikowiaceae</taxon>
        <taxon>Clavispora</taxon>
    </lineage>
</organism>
<gene>
    <name evidence="1" type="ORF">EJF14_40164</name>
</gene>
<evidence type="ECO:0000313" key="2">
    <source>
        <dbReference type="Proteomes" id="UP000326582"/>
    </source>
</evidence>
<accession>A0ACD0WKQ0</accession>
<keyword evidence="2" id="KW-1185">Reference proteome</keyword>
<protein>
    <submittedName>
        <fullName evidence="1">Trafficking particle complex II-specific subunit</fullName>
    </submittedName>
</protein>
<proteinExistence type="predicted"/>
<dbReference type="Proteomes" id="UP000326582">
    <property type="component" value="Chromosome 4"/>
</dbReference>
<sequence>MPLSILIPDNVGPLIEDFENEDLDSLYVKQRTWPSRSILFTEENVVGFVIHTAKTPESLPDTVYLSAQSLGDLDEKDETQPREKEESSSFNAVLRYPITGSCDVHDEPESVSIWKFDLPVGYTRGGKIKITVSTANTHLQAGQTAAENVEKGHVVPATDVAKSLSDNLFEELNFRVAGEKQPRYEFSHKLAASSPGNEAPLENTSIVQDTNETEAESTSVELTTFLPLVLKLRSTKPSGRNDILLTTLGIEPSAEMLAYIEKTGHSEKYYFTILALEATFKGEKIRELSTFSFPTRCSFHDILNVSYRLVNTEYLDGHVNNTNESQLASSKPLHLKMSAKIQSIDHENVLSDRSSEIHTIWSPILEFGLVAPPISDTLKKGARASHFVTQSQFLASPLEKSGPSSRKALSFNNLAQPKLLPTPQASSPHLGRGVSAASSPLISLTKNASLSKKSQKSTVSIPANSPSAVTVNVATSNSSLSGLRLTFEGSLSVELGKISTWKIQAINQTAKALNLSIIVKNSNRAPIENNGSNIYGLGVSTQTLTLEQDAKRPQIQNRAQLYYQYSSSKLSREGVIVLSNDIRLGPLDPHGVFESEISLIGISKGVFNLDGLKVIDLSTRDGIEFGKLVEVFVV</sequence>